<dbReference type="RefSeq" id="WP_078751769.1">
    <property type="nucleotide sequence ID" value="NZ_FUXU01000011.1"/>
</dbReference>
<evidence type="ECO:0000256" key="3">
    <source>
        <dbReference type="ARBA" id="ARBA00023163"/>
    </source>
</evidence>
<dbReference type="SMART" id="SM00342">
    <property type="entry name" value="HTH_ARAC"/>
    <property type="match status" value="1"/>
</dbReference>
<gene>
    <name evidence="5" type="ORF">SAMN02745132_01331</name>
</gene>
<dbReference type="PANTHER" id="PTHR46796:SF2">
    <property type="entry name" value="TRANSCRIPTIONAL REGULATORY PROTEIN"/>
    <property type="match status" value="1"/>
</dbReference>
<name>A0A1T4UC58_9GAMM</name>
<feature type="domain" description="HTH araC/xylS-type" evidence="4">
    <location>
        <begin position="20"/>
        <end position="110"/>
    </location>
</feature>
<accession>A0A1T4UC58</accession>
<evidence type="ECO:0000313" key="6">
    <source>
        <dbReference type="Proteomes" id="UP000190162"/>
    </source>
</evidence>
<dbReference type="PROSITE" id="PS01124">
    <property type="entry name" value="HTH_ARAC_FAMILY_2"/>
    <property type="match status" value="1"/>
</dbReference>
<organism evidence="5 6">
    <name type="scientific">Enterovibrio nigricans DSM 22720</name>
    <dbReference type="NCBI Taxonomy" id="1121868"/>
    <lineage>
        <taxon>Bacteria</taxon>
        <taxon>Pseudomonadati</taxon>
        <taxon>Pseudomonadota</taxon>
        <taxon>Gammaproteobacteria</taxon>
        <taxon>Vibrionales</taxon>
        <taxon>Vibrionaceae</taxon>
        <taxon>Enterovibrio</taxon>
    </lineage>
</organism>
<evidence type="ECO:0000256" key="1">
    <source>
        <dbReference type="ARBA" id="ARBA00023015"/>
    </source>
</evidence>
<dbReference type="SUPFAM" id="SSF46689">
    <property type="entry name" value="Homeodomain-like"/>
    <property type="match status" value="2"/>
</dbReference>
<keyword evidence="1" id="KW-0805">Transcription regulation</keyword>
<proteinExistence type="predicted"/>
<evidence type="ECO:0000256" key="2">
    <source>
        <dbReference type="ARBA" id="ARBA00023125"/>
    </source>
</evidence>
<keyword evidence="3" id="KW-0804">Transcription</keyword>
<dbReference type="GO" id="GO:0003700">
    <property type="term" value="F:DNA-binding transcription factor activity"/>
    <property type="evidence" value="ECO:0007669"/>
    <property type="project" value="InterPro"/>
</dbReference>
<dbReference type="Gene3D" id="1.10.10.60">
    <property type="entry name" value="Homeodomain-like"/>
    <property type="match status" value="2"/>
</dbReference>
<protein>
    <submittedName>
        <fullName evidence="5">Helix-turn-helix domain-containing protein</fullName>
    </submittedName>
</protein>
<dbReference type="AlphaFoldDB" id="A0A1T4UC58"/>
<dbReference type="OrthoDB" id="282744at2"/>
<keyword evidence="6" id="KW-1185">Reference proteome</keyword>
<reference evidence="6" key="1">
    <citation type="submission" date="2017-02" db="EMBL/GenBank/DDBJ databases">
        <authorList>
            <person name="Varghese N."/>
            <person name="Submissions S."/>
        </authorList>
    </citation>
    <scope>NUCLEOTIDE SEQUENCE [LARGE SCALE GENOMIC DNA]</scope>
    <source>
        <strain evidence="6">DSM 22720</strain>
    </source>
</reference>
<keyword evidence="2" id="KW-0238">DNA-binding</keyword>
<dbReference type="InterPro" id="IPR018060">
    <property type="entry name" value="HTH_AraC"/>
</dbReference>
<dbReference type="EMBL" id="FUXU01000011">
    <property type="protein sequence ID" value="SKA50170.1"/>
    <property type="molecule type" value="Genomic_DNA"/>
</dbReference>
<dbReference type="PANTHER" id="PTHR46796">
    <property type="entry name" value="HTH-TYPE TRANSCRIPTIONAL ACTIVATOR RHAS-RELATED"/>
    <property type="match status" value="1"/>
</dbReference>
<evidence type="ECO:0000259" key="4">
    <source>
        <dbReference type="PROSITE" id="PS01124"/>
    </source>
</evidence>
<evidence type="ECO:0000313" key="5">
    <source>
        <dbReference type="EMBL" id="SKA50170.1"/>
    </source>
</evidence>
<dbReference type="GO" id="GO:0043565">
    <property type="term" value="F:sequence-specific DNA binding"/>
    <property type="evidence" value="ECO:0007669"/>
    <property type="project" value="InterPro"/>
</dbReference>
<dbReference type="InterPro" id="IPR050204">
    <property type="entry name" value="AraC_XylS_family_regulators"/>
</dbReference>
<dbReference type="Proteomes" id="UP000190162">
    <property type="component" value="Unassembled WGS sequence"/>
</dbReference>
<dbReference type="InterPro" id="IPR009057">
    <property type="entry name" value="Homeodomain-like_sf"/>
</dbReference>
<sequence>MHTSRNLSAKSFLEYHRRLSPVLTWMQDSPEVPLSLEKASQLSCFSKFHFLRVFQALIGESFNEYKNRIRVERAATILLTHPKRRVTDVAMQLGYSSSENFTRAFKIRFGTPRVHCQTSPSLKKSKASSRHPILTCNV</sequence>
<dbReference type="Pfam" id="PF12833">
    <property type="entry name" value="HTH_18"/>
    <property type="match status" value="1"/>
</dbReference>